<dbReference type="EMBL" id="SSWH01000001">
    <property type="protein sequence ID" value="THJ68355.1"/>
    <property type="molecule type" value="Genomic_DNA"/>
</dbReference>
<evidence type="ECO:0000313" key="3">
    <source>
        <dbReference type="EMBL" id="THJ68355.1"/>
    </source>
</evidence>
<reference evidence="3 4" key="1">
    <citation type="submission" date="2019-04" db="EMBL/GenBank/DDBJ databases">
        <authorList>
            <person name="Liu Q."/>
            <person name="Xin Y.-H."/>
        </authorList>
    </citation>
    <scope>NUCLEOTIDE SEQUENCE [LARGE SCALE GENOMIC DNA]</scope>
    <source>
        <strain evidence="3 4">AM23</strain>
    </source>
</reference>
<dbReference type="NCBIfam" id="NF047864">
    <property type="entry name" value="CBU_0592_membra"/>
    <property type="match status" value="1"/>
</dbReference>
<proteinExistence type="predicted"/>
<keyword evidence="1" id="KW-0472">Membrane</keyword>
<comment type="caution">
    <text evidence="3">The sequence shown here is derived from an EMBL/GenBank/DDBJ whole genome shotgun (WGS) entry which is preliminary data.</text>
</comment>
<sequence>MTFSYEIGIAAGICFVVGFGLLNFGVLTSKSPMYQTLNFLGAVGFTYTAISPFNPGLFITEVVWAIVALYGLWKIWAKRPDPAPEVPAQQEMS</sequence>
<feature type="transmembrane region" description="Helical" evidence="1">
    <location>
        <begin position="6"/>
        <end position="26"/>
    </location>
</feature>
<organism evidence="3 4">
    <name type="scientific">Arthrobacter echini</name>
    <dbReference type="NCBI Taxonomy" id="1529066"/>
    <lineage>
        <taxon>Bacteria</taxon>
        <taxon>Bacillati</taxon>
        <taxon>Actinomycetota</taxon>
        <taxon>Actinomycetes</taxon>
        <taxon>Micrococcales</taxon>
        <taxon>Micrococcaceae</taxon>
        <taxon>Arthrobacter</taxon>
    </lineage>
</organism>
<keyword evidence="4" id="KW-1185">Reference proteome</keyword>
<name>A0A4S5E9H8_9MICC</name>
<dbReference type="AlphaFoldDB" id="A0A4S5E9H8"/>
<evidence type="ECO:0000256" key="1">
    <source>
        <dbReference type="SAM" id="Phobius"/>
    </source>
</evidence>
<feature type="domain" description="CBU-0592-like" evidence="2">
    <location>
        <begin position="7"/>
        <end position="79"/>
    </location>
</feature>
<keyword evidence="1" id="KW-0812">Transmembrane</keyword>
<gene>
    <name evidence="3" type="ORF">E8P82_00070</name>
</gene>
<dbReference type="InterPro" id="IPR058058">
    <property type="entry name" value="CBU_0592-like"/>
</dbReference>
<evidence type="ECO:0000313" key="4">
    <source>
        <dbReference type="Proteomes" id="UP000305233"/>
    </source>
</evidence>
<feature type="transmembrane region" description="Helical" evidence="1">
    <location>
        <begin position="56"/>
        <end position="73"/>
    </location>
</feature>
<accession>A0A4S5E9H8</accession>
<dbReference type="Proteomes" id="UP000305233">
    <property type="component" value="Unassembled WGS sequence"/>
</dbReference>
<keyword evidence="1" id="KW-1133">Transmembrane helix</keyword>
<dbReference type="RefSeq" id="WP_136452458.1">
    <property type="nucleotide sequence ID" value="NZ_SSWH01000001.1"/>
</dbReference>
<dbReference type="OrthoDB" id="5020597at2"/>
<dbReference type="Pfam" id="PF26604">
    <property type="entry name" value="CBU_0592"/>
    <property type="match status" value="1"/>
</dbReference>
<protein>
    <submittedName>
        <fullName evidence="3">Transporter</fullName>
    </submittedName>
</protein>
<evidence type="ECO:0000259" key="2">
    <source>
        <dbReference type="Pfam" id="PF26604"/>
    </source>
</evidence>